<dbReference type="CDD" id="cd07377">
    <property type="entry name" value="WHTH_GntR"/>
    <property type="match status" value="1"/>
</dbReference>
<dbReference type="InterPro" id="IPR011711">
    <property type="entry name" value="GntR_C"/>
</dbReference>
<sequence length="215" mass="23966">MLSKVKNKTLKESVTDKLRRDIVSGQLPPGTIIRDLELAERYDASTSPVREALTLLTAEGLVEMPPNRPKQVSHIDRQSASELVALFRLLTLAAYEWGAPRVDADGVRQMRAALEVIKRTAQGDDTQAFITAARAYEDVILRASGNRALRRMMIQLFSAIERVVVLWRVKGMVHPEVMEEVVCALEAGNPAAAVARCRELMDQFQRDVEALAPFL</sequence>
<dbReference type="GO" id="GO:0003677">
    <property type="term" value="F:DNA binding"/>
    <property type="evidence" value="ECO:0007669"/>
    <property type="project" value="UniProtKB-KW"/>
</dbReference>
<dbReference type="EMBL" id="FPBO01000019">
    <property type="protein sequence ID" value="SFV00245.1"/>
    <property type="molecule type" value="Genomic_DNA"/>
</dbReference>
<dbReference type="PANTHER" id="PTHR43537:SF44">
    <property type="entry name" value="GNTR FAMILY REGULATORY PROTEIN"/>
    <property type="match status" value="1"/>
</dbReference>
<evidence type="ECO:0000313" key="6">
    <source>
        <dbReference type="Proteomes" id="UP000199391"/>
    </source>
</evidence>
<dbReference type="RefSeq" id="WP_177307355.1">
    <property type="nucleotide sequence ID" value="NZ_FPBO01000019.1"/>
</dbReference>
<gene>
    <name evidence="5" type="ORF">SAMN05216552_101928</name>
</gene>
<dbReference type="PANTHER" id="PTHR43537">
    <property type="entry name" value="TRANSCRIPTIONAL REGULATOR, GNTR FAMILY"/>
    <property type="match status" value="1"/>
</dbReference>
<feature type="domain" description="HTH gntR-type" evidence="4">
    <location>
        <begin position="8"/>
        <end position="75"/>
    </location>
</feature>
<evidence type="ECO:0000259" key="4">
    <source>
        <dbReference type="PROSITE" id="PS50949"/>
    </source>
</evidence>
<keyword evidence="6" id="KW-1185">Reference proteome</keyword>
<reference evidence="6" key="1">
    <citation type="submission" date="2016-10" db="EMBL/GenBank/DDBJ databases">
        <authorList>
            <person name="Varghese N."/>
            <person name="Submissions S."/>
        </authorList>
    </citation>
    <scope>NUCLEOTIDE SEQUENCE [LARGE SCALE GENOMIC DNA]</scope>
    <source>
        <strain evidence="6">CGMCC 1.11014</strain>
    </source>
</reference>
<evidence type="ECO:0000256" key="2">
    <source>
        <dbReference type="ARBA" id="ARBA00023125"/>
    </source>
</evidence>
<keyword evidence="2 5" id="KW-0238">DNA-binding</keyword>
<dbReference type="InterPro" id="IPR036388">
    <property type="entry name" value="WH-like_DNA-bd_sf"/>
</dbReference>
<dbReference type="Gene3D" id="1.10.10.10">
    <property type="entry name" value="Winged helix-like DNA-binding domain superfamily/Winged helix DNA-binding domain"/>
    <property type="match status" value="1"/>
</dbReference>
<dbReference type="Pfam" id="PF07729">
    <property type="entry name" value="FCD"/>
    <property type="match status" value="1"/>
</dbReference>
<organism evidence="5 6">
    <name type="scientific">Pseudoduganella namucuonensis</name>
    <dbReference type="NCBI Taxonomy" id="1035707"/>
    <lineage>
        <taxon>Bacteria</taxon>
        <taxon>Pseudomonadati</taxon>
        <taxon>Pseudomonadota</taxon>
        <taxon>Betaproteobacteria</taxon>
        <taxon>Burkholderiales</taxon>
        <taxon>Oxalobacteraceae</taxon>
        <taxon>Telluria group</taxon>
        <taxon>Pseudoduganella</taxon>
    </lineage>
</organism>
<dbReference type="STRING" id="1035707.SAMN05216552_101928"/>
<dbReference type="SUPFAM" id="SSF48008">
    <property type="entry name" value="GntR ligand-binding domain-like"/>
    <property type="match status" value="1"/>
</dbReference>
<dbReference type="Proteomes" id="UP000199391">
    <property type="component" value="Unassembled WGS sequence"/>
</dbReference>
<dbReference type="SMART" id="SM00895">
    <property type="entry name" value="FCD"/>
    <property type="match status" value="1"/>
</dbReference>
<dbReference type="Pfam" id="PF00392">
    <property type="entry name" value="GntR"/>
    <property type="match status" value="1"/>
</dbReference>
<name>A0A1I7KS61_9BURK</name>
<keyword evidence="1" id="KW-0805">Transcription regulation</keyword>
<dbReference type="InterPro" id="IPR008920">
    <property type="entry name" value="TF_FadR/GntR_C"/>
</dbReference>
<dbReference type="InterPro" id="IPR036390">
    <property type="entry name" value="WH_DNA-bd_sf"/>
</dbReference>
<dbReference type="SUPFAM" id="SSF46785">
    <property type="entry name" value="Winged helix' DNA-binding domain"/>
    <property type="match status" value="1"/>
</dbReference>
<accession>A0A1I7KS61</accession>
<dbReference type="InterPro" id="IPR000524">
    <property type="entry name" value="Tscrpt_reg_HTH_GntR"/>
</dbReference>
<dbReference type="PROSITE" id="PS50949">
    <property type="entry name" value="HTH_GNTR"/>
    <property type="match status" value="1"/>
</dbReference>
<dbReference type="GO" id="GO:0003700">
    <property type="term" value="F:DNA-binding transcription factor activity"/>
    <property type="evidence" value="ECO:0007669"/>
    <property type="project" value="InterPro"/>
</dbReference>
<dbReference type="AlphaFoldDB" id="A0A1I7KS61"/>
<dbReference type="SMART" id="SM00345">
    <property type="entry name" value="HTH_GNTR"/>
    <property type="match status" value="1"/>
</dbReference>
<evidence type="ECO:0000256" key="1">
    <source>
        <dbReference type="ARBA" id="ARBA00023015"/>
    </source>
</evidence>
<dbReference type="Gene3D" id="1.20.120.530">
    <property type="entry name" value="GntR ligand-binding domain-like"/>
    <property type="match status" value="1"/>
</dbReference>
<evidence type="ECO:0000313" key="5">
    <source>
        <dbReference type="EMBL" id="SFV00245.1"/>
    </source>
</evidence>
<evidence type="ECO:0000256" key="3">
    <source>
        <dbReference type="ARBA" id="ARBA00023163"/>
    </source>
</evidence>
<keyword evidence="3" id="KW-0804">Transcription</keyword>
<proteinExistence type="predicted"/>
<protein>
    <submittedName>
        <fullName evidence="5">DNA-binding transcriptional regulator, GntR family</fullName>
    </submittedName>
</protein>